<accession>A0A191ZVA3</accession>
<dbReference type="OrthoDB" id="4302993at2"/>
<keyword evidence="4" id="KW-1185">Reference proteome</keyword>
<keyword evidence="1" id="KW-0472">Membrane</keyword>
<dbReference type="InterPro" id="IPR020017">
    <property type="entry name" value="XapX_domain"/>
</dbReference>
<evidence type="ECO:0000313" key="4">
    <source>
        <dbReference type="Proteomes" id="UP000078572"/>
    </source>
</evidence>
<name>A0A191ZVA3_9RALS</name>
<evidence type="ECO:0000313" key="2">
    <source>
        <dbReference type="EMBL" id="ANJ72080.1"/>
    </source>
</evidence>
<dbReference type="RefSeq" id="WP_064802763.1">
    <property type="nucleotide sequence ID" value="NZ_CP016022.1"/>
</dbReference>
<proteinExistence type="predicted"/>
<evidence type="ECO:0000313" key="5">
    <source>
        <dbReference type="Proteomes" id="UP000575469"/>
    </source>
</evidence>
<feature type="transmembrane region" description="Helical" evidence="1">
    <location>
        <begin position="5"/>
        <end position="21"/>
    </location>
</feature>
<dbReference type="Proteomes" id="UP000078572">
    <property type="component" value="Chromosome 1"/>
</dbReference>
<dbReference type="GeneID" id="61525614"/>
<dbReference type="AlphaFoldDB" id="A0A191ZVA3"/>
<keyword evidence="1" id="KW-1133">Transmembrane helix</keyword>
<dbReference type="EMBL" id="JABBZM010000003">
    <property type="protein sequence ID" value="NMV37101.1"/>
    <property type="molecule type" value="Genomic_DNA"/>
</dbReference>
<dbReference type="EMBL" id="CP016022">
    <property type="protein sequence ID" value="ANJ72080.1"/>
    <property type="molecule type" value="Genomic_DNA"/>
</dbReference>
<reference evidence="4" key="2">
    <citation type="submission" date="2016-06" db="EMBL/GenBank/DDBJ databases">
        <authorList>
            <person name="Xu Y."/>
            <person name="Nagy A."/>
            <person name="Yan X."/>
            <person name="Kim S.W."/>
            <person name="Haley B."/>
            <person name="Liu N.T."/>
            <person name="Nou X."/>
        </authorList>
    </citation>
    <scope>NUCLEOTIDE SEQUENCE [LARGE SCALE GENOMIC DNA]</scope>
    <source>
        <strain evidence="4">ATCC 49129</strain>
    </source>
</reference>
<organism evidence="2 4">
    <name type="scientific">Ralstonia insidiosa</name>
    <dbReference type="NCBI Taxonomy" id="190721"/>
    <lineage>
        <taxon>Bacteria</taxon>
        <taxon>Pseudomonadati</taxon>
        <taxon>Pseudomonadota</taxon>
        <taxon>Betaproteobacteria</taxon>
        <taxon>Burkholderiales</taxon>
        <taxon>Burkholderiaceae</taxon>
        <taxon>Ralstonia</taxon>
    </lineage>
</organism>
<gene>
    <name evidence="2" type="ORF">A9Y76_06215</name>
    <name evidence="3" type="ORF">HGR00_04175</name>
</gene>
<reference evidence="2" key="1">
    <citation type="submission" date="2016-06" db="EMBL/GenBank/DDBJ databases">
        <authorList>
            <person name="Kjaerup R.B."/>
            <person name="Dalgaard T.S."/>
            <person name="Juul-Madsen H.R."/>
        </authorList>
    </citation>
    <scope>NUCLEOTIDE SEQUENCE [LARGE SCALE GENOMIC DNA]</scope>
    <source>
        <strain evidence="2">ATCC 49129</strain>
    </source>
</reference>
<dbReference type="Pfam" id="PF07235">
    <property type="entry name" value="DUF1427"/>
    <property type="match status" value="1"/>
</dbReference>
<dbReference type="NCBIfam" id="TIGR03510">
    <property type="entry name" value="XapX"/>
    <property type="match status" value="1"/>
</dbReference>
<protein>
    <submittedName>
        <fullName evidence="2">ABC transporter substrate-binding protein</fullName>
    </submittedName>
    <submittedName>
        <fullName evidence="3">XapX domain-containing protein</fullName>
    </submittedName>
</protein>
<dbReference type="InterPro" id="IPR009872">
    <property type="entry name" value="DUF1427"/>
</dbReference>
<evidence type="ECO:0000256" key="1">
    <source>
        <dbReference type="SAM" id="Phobius"/>
    </source>
</evidence>
<sequence>MKPYFISLGAGMLIGIIYALMQVRSPAPPAIALIGLLGMLLGEQVVPPIKRLLAGQPVTATWFHRECTPKITGLPPVIQVSALRQAPDDTQH</sequence>
<evidence type="ECO:0000313" key="3">
    <source>
        <dbReference type="EMBL" id="NMV37101.1"/>
    </source>
</evidence>
<keyword evidence="1" id="KW-0812">Transmembrane</keyword>
<dbReference type="Proteomes" id="UP000575469">
    <property type="component" value="Unassembled WGS sequence"/>
</dbReference>
<dbReference type="STRING" id="190721.ACS15_1421"/>
<reference evidence="3 5" key="3">
    <citation type="submission" date="2020-04" db="EMBL/GenBank/DDBJ databases">
        <title>Ralstonia insidiosa genome sequencing and assembly.</title>
        <authorList>
            <person name="Martins R.C.R."/>
            <person name="Perdigao-Neto L.V."/>
            <person name="Levin A.S.S."/>
            <person name="Costa S.F."/>
        </authorList>
    </citation>
    <scope>NUCLEOTIDE SEQUENCE [LARGE SCALE GENOMIC DNA]</scope>
    <source>
        <strain evidence="3 5">5047</strain>
    </source>
</reference>